<keyword evidence="4" id="KW-1185">Reference proteome</keyword>
<dbReference type="Pfam" id="PF03184">
    <property type="entry name" value="DDE_1"/>
    <property type="match status" value="1"/>
</dbReference>
<feature type="domain" description="DDE-1" evidence="2">
    <location>
        <begin position="167"/>
        <end position="301"/>
    </location>
</feature>
<dbReference type="PANTHER" id="PTHR19303:SF73">
    <property type="entry name" value="PROTEIN PDC2"/>
    <property type="match status" value="1"/>
</dbReference>
<organism evidence="4 5">
    <name type="scientific">Octopus sinensis</name>
    <name type="common">East Asian common octopus</name>
    <dbReference type="NCBI Taxonomy" id="2607531"/>
    <lineage>
        <taxon>Eukaryota</taxon>
        <taxon>Metazoa</taxon>
        <taxon>Spiralia</taxon>
        <taxon>Lophotrochozoa</taxon>
        <taxon>Mollusca</taxon>
        <taxon>Cephalopoda</taxon>
        <taxon>Coleoidea</taxon>
        <taxon>Octopodiformes</taxon>
        <taxon>Octopoda</taxon>
        <taxon>Incirrata</taxon>
        <taxon>Octopodidae</taxon>
        <taxon>Octopus</taxon>
    </lineage>
</organism>
<dbReference type="AlphaFoldDB" id="A0A6P7TY89"/>
<dbReference type="SUPFAM" id="SSF46689">
    <property type="entry name" value="Homeodomain-like"/>
    <property type="match status" value="1"/>
</dbReference>
<keyword evidence="1" id="KW-0238">DNA-binding</keyword>
<dbReference type="Proteomes" id="UP000515154">
    <property type="component" value="Unplaced"/>
</dbReference>
<dbReference type="GO" id="GO:0003677">
    <property type="term" value="F:DNA binding"/>
    <property type="evidence" value="ECO:0007669"/>
    <property type="project" value="UniProtKB-KW"/>
</dbReference>
<dbReference type="InterPro" id="IPR009057">
    <property type="entry name" value="Homeodomain-like_sf"/>
</dbReference>
<name>A0A6P7TY89_9MOLL</name>
<accession>A0A6P7TY89</accession>
<dbReference type="KEGG" id="osn:115231577"/>
<evidence type="ECO:0000313" key="5">
    <source>
        <dbReference type="RefSeq" id="XP_029657429.1"/>
    </source>
</evidence>
<gene>
    <name evidence="5" type="primary">LOC115231577</name>
</gene>
<evidence type="ECO:0000259" key="3">
    <source>
        <dbReference type="Pfam" id="PF03221"/>
    </source>
</evidence>
<dbReference type="RefSeq" id="XP_029657429.1">
    <property type="nucleotide sequence ID" value="XM_029801569.1"/>
</dbReference>
<proteinExistence type="predicted"/>
<dbReference type="Pfam" id="PF03221">
    <property type="entry name" value="HTH_Tnp_Tc5"/>
    <property type="match status" value="1"/>
</dbReference>
<dbReference type="GO" id="GO:0005634">
    <property type="term" value="C:nucleus"/>
    <property type="evidence" value="ECO:0007669"/>
    <property type="project" value="TreeGrafter"/>
</dbReference>
<evidence type="ECO:0000313" key="4">
    <source>
        <dbReference type="Proteomes" id="UP000515154"/>
    </source>
</evidence>
<dbReference type="InterPro" id="IPR006600">
    <property type="entry name" value="HTH_CenpB_DNA-bd_dom"/>
</dbReference>
<dbReference type="InterPro" id="IPR004875">
    <property type="entry name" value="DDE_SF_endonuclease_dom"/>
</dbReference>
<reference evidence="5" key="1">
    <citation type="submission" date="2025-08" db="UniProtKB">
        <authorList>
            <consortium name="RefSeq"/>
        </authorList>
    </citation>
    <scope>IDENTIFICATION</scope>
</reference>
<dbReference type="Gene3D" id="1.10.10.60">
    <property type="entry name" value="Homeodomain-like"/>
    <property type="match status" value="1"/>
</dbReference>
<evidence type="ECO:0000259" key="2">
    <source>
        <dbReference type="Pfam" id="PF03184"/>
    </source>
</evidence>
<sequence length="414" mass="48261">MEDIDDLSKVINCQILGNIYGKESIESIGPLFPPNRQKTVDAYNEEGHSSESQEEVFQRGGGFLNDSLISCKAAHFAEELQLSNFKNSNGFLAKFKKRHGFRMLKLHGEMRTDKVVDINSFREEFKEISKSYKPDLIYNLDETALYYKLIPSKSVCRNRFQGYKNFKDRVSIMLCSNMTGSHKLKPVMIGKPKMPRCFKNFDYGCLVSYYSSQKAWMTGSIFIDWIISFDLQLKIKKKKILLLIDHCPAHSIPQNLDCIKILFFPKNSTGLLQPMDIGIIKTFKTHFMRRKLQYLTDLLETENISILNESNHENTLIEHYETEIERTDIFDPLMSEDFLNIENTEDQDINENCLQEDQESEISDEETKIIYPLDRKDIAKTLTRIERQLYCNAENENDVSLITAIRKYKENYTD</sequence>
<dbReference type="PANTHER" id="PTHR19303">
    <property type="entry name" value="TRANSPOSON"/>
    <property type="match status" value="1"/>
</dbReference>
<dbReference type="InterPro" id="IPR050863">
    <property type="entry name" value="CenT-Element_Derived"/>
</dbReference>
<feature type="domain" description="HTH CENPB-type" evidence="3">
    <location>
        <begin position="64"/>
        <end position="102"/>
    </location>
</feature>
<protein>
    <submittedName>
        <fullName evidence="5">Tigger transposable element-derived protein 6-like</fullName>
    </submittedName>
</protein>
<evidence type="ECO:0000256" key="1">
    <source>
        <dbReference type="ARBA" id="ARBA00023125"/>
    </source>
</evidence>